<dbReference type="EMBL" id="MU001744">
    <property type="protein sequence ID" value="KAF2800664.1"/>
    <property type="molecule type" value="Genomic_DNA"/>
</dbReference>
<evidence type="ECO:0000313" key="2">
    <source>
        <dbReference type="Proteomes" id="UP000799757"/>
    </source>
</evidence>
<gene>
    <name evidence="1" type="ORF">K505DRAFT_142054</name>
</gene>
<evidence type="ECO:0000313" key="1">
    <source>
        <dbReference type="EMBL" id="KAF2800664.1"/>
    </source>
</evidence>
<reference evidence="1" key="1">
    <citation type="journal article" date="2020" name="Stud. Mycol.">
        <title>101 Dothideomycetes genomes: a test case for predicting lifestyles and emergence of pathogens.</title>
        <authorList>
            <person name="Haridas S."/>
            <person name="Albert R."/>
            <person name="Binder M."/>
            <person name="Bloem J."/>
            <person name="Labutti K."/>
            <person name="Salamov A."/>
            <person name="Andreopoulos B."/>
            <person name="Baker S."/>
            <person name="Barry K."/>
            <person name="Bills G."/>
            <person name="Bluhm B."/>
            <person name="Cannon C."/>
            <person name="Castanera R."/>
            <person name="Culley D."/>
            <person name="Daum C."/>
            <person name="Ezra D."/>
            <person name="Gonzalez J."/>
            <person name="Henrissat B."/>
            <person name="Kuo A."/>
            <person name="Liang C."/>
            <person name="Lipzen A."/>
            <person name="Lutzoni F."/>
            <person name="Magnuson J."/>
            <person name="Mondo S."/>
            <person name="Nolan M."/>
            <person name="Ohm R."/>
            <person name="Pangilinan J."/>
            <person name="Park H.-J."/>
            <person name="Ramirez L."/>
            <person name="Alfaro M."/>
            <person name="Sun H."/>
            <person name="Tritt A."/>
            <person name="Yoshinaga Y."/>
            <person name="Zwiers L.-H."/>
            <person name="Turgeon B."/>
            <person name="Goodwin S."/>
            <person name="Spatafora J."/>
            <person name="Crous P."/>
            <person name="Grigoriev I."/>
        </authorList>
    </citation>
    <scope>NUCLEOTIDE SEQUENCE</scope>
    <source>
        <strain evidence="1">CBS 109.77</strain>
    </source>
</reference>
<protein>
    <submittedName>
        <fullName evidence="1">Uncharacterized protein</fullName>
    </submittedName>
</protein>
<dbReference type="Proteomes" id="UP000799757">
    <property type="component" value="Unassembled WGS sequence"/>
</dbReference>
<accession>A0A6A6XY39</accession>
<sequence length="150" mass="17054">MPFDNSLCNPSCPDPESTCVQSHRVDTWARYSLDSSIFRRPTNTLTAASKERNTSLTRRTRCRLQRYKALLFAYSGYASLQAGSDAPSTLHPIYHHQLVSFDRPRTSSSFDSPTRAARFFSTPRHRLRVGEPRPTLISRNATTLSFCHCI</sequence>
<dbReference type="AlphaFoldDB" id="A0A6A6XY39"/>
<organism evidence="1 2">
    <name type="scientific">Melanomma pulvis-pyrius CBS 109.77</name>
    <dbReference type="NCBI Taxonomy" id="1314802"/>
    <lineage>
        <taxon>Eukaryota</taxon>
        <taxon>Fungi</taxon>
        <taxon>Dikarya</taxon>
        <taxon>Ascomycota</taxon>
        <taxon>Pezizomycotina</taxon>
        <taxon>Dothideomycetes</taxon>
        <taxon>Pleosporomycetidae</taxon>
        <taxon>Pleosporales</taxon>
        <taxon>Melanommataceae</taxon>
        <taxon>Melanomma</taxon>
    </lineage>
</organism>
<keyword evidence="2" id="KW-1185">Reference proteome</keyword>
<proteinExistence type="predicted"/>
<name>A0A6A6XY39_9PLEO</name>